<dbReference type="InterPro" id="IPR029017">
    <property type="entry name" value="Enolase-like_N"/>
</dbReference>
<feature type="domain" description="Mandelate racemase/muconate lactonizing enzyme C-terminal" evidence="4">
    <location>
        <begin position="161"/>
        <end position="263"/>
    </location>
</feature>
<dbReference type="OrthoDB" id="9802699at2"/>
<dbReference type="AlphaFoldDB" id="A0A418KY11"/>
<evidence type="ECO:0000259" key="4">
    <source>
        <dbReference type="SMART" id="SM00922"/>
    </source>
</evidence>
<evidence type="ECO:0000256" key="2">
    <source>
        <dbReference type="ARBA" id="ARBA00022723"/>
    </source>
</evidence>
<evidence type="ECO:0000256" key="3">
    <source>
        <dbReference type="ARBA" id="ARBA00022842"/>
    </source>
</evidence>
<dbReference type="SUPFAM" id="SSF51604">
    <property type="entry name" value="Enolase C-terminal domain-like"/>
    <property type="match status" value="1"/>
</dbReference>
<dbReference type="Pfam" id="PF13378">
    <property type="entry name" value="MR_MLE_C"/>
    <property type="match status" value="1"/>
</dbReference>
<comment type="cofactor">
    <cofactor evidence="1">
        <name>Mg(2+)</name>
        <dbReference type="ChEBI" id="CHEBI:18420"/>
    </cofactor>
</comment>
<sequence length="375" mass="38666">MGLHPGPLVTAVETRVAPFSSPAWLDRQRISTPLGWFPEHAEQRSTWRGPGADLVWVLIRTDDPALYGIGQTRGGMVAEALIARHLAGLLVGTPALEPSRTVAILRRAAAPYAAGGTTEMAVGACELALWDLAARAAGLPLFRLLGGRDGPLPYYVTCADPAAAAGLEPELLDGAHTVKVPMAYGPADGAAGFGRNVERVAEVRSALPAGVGVSVDCFMSWDVPYATRFAAAAAPHGLDWIEEPLAPDDVAGHAELRARCGPVRIAGGEHTFGLRAGAALITARAVDVLQCDVTWCGGLTVARTLAELAAEHGVVFAPHASGTQPWALHLLAAAPPGALAEVMAGVARQPTVPRPSSDPGVGVDPAAIGFAMGTS</sequence>
<dbReference type="SFLD" id="SFLDS00001">
    <property type="entry name" value="Enolase"/>
    <property type="match status" value="1"/>
</dbReference>
<reference evidence="5 6" key="1">
    <citation type="submission" date="2018-09" db="EMBL/GenBank/DDBJ databases">
        <title>Isolation, diversity and antifungal activity of actinobacteria from wheat.</title>
        <authorList>
            <person name="Han C."/>
        </authorList>
    </citation>
    <scope>NUCLEOTIDE SEQUENCE [LARGE SCALE GENOMIC DNA]</scope>
    <source>
        <strain evidence="5 6">NEAU-YY265</strain>
    </source>
</reference>
<gene>
    <name evidence="5" type="ORF">DY240_00255</name>
</gene>
<evidence type="ECO:0000313" key="6">
    <source>
        <dbReference type="Proteomes" id="UP000284057"/>
    </source>
</evidence>
<accession>A0A418KY11</accession>
<proteinExistence type="predicted"/>
<dbReference type="SMART" id="SM00922">
    <property type="entry name" value="MR_MLE"/>
    <property type="match status" value="1"/>
</dbReference>
<protein>
    <recommendedName>
        <fullName evidence="4">Mandelate racemase/muconate lactonizing enzyme C-terminal domain-containing protein</fullName>
    </recommendedName>
</protein>
<keyword evidence="2" id="KW-0479">Metal-binding</keyword>
<dbReference type="Proteomes" id="UP000284057">
    <property type="component" value="Unassembled WGS sequence"/>
</dbReference>
<dbReference type="InterPro" id="IPR029065">
    <property type="entry name" value="Enolase_C-like"/>
</dbReference>
<dbReference type="GO" id="GO:0000287">
    <property type="term" value="F:magnesium ion binding"/>
    <property type="evidence" value="ECO:0007669"/>
    <property type="project" value="TreeGrafter"/>
</dbReference>
<evidence type="ECO:0000313" key="5">
    <source>
        <dbReference type="EMBL" id="RIQ37809.1"/>
    </source>
</evidence>
<dbReference type="SUPFAM" id="SSF54826">
    <property type="entry name" value="Enolase N-terminal domain-like"/>
    <property type="match status" value="1"/>
</dbReference>
<dbReference type="PANTHER" id="PTHR13794:SF58">
    <property type="entry name" value="MITOCHONDRIAL ENOLASE SUPERFAMILY MEMBER 1"/>
    <property type="match status" value="1"/>
</dbReference>
<dbReference type="InterPro" id="IPR013342">
    <property type="entry name" value="Mandelate_racemase_C"/>
</dbReference>
<keyword evidence="3" id="KW-0460">Magnesium</keyword>
<evidence type="ECO:0000256" key="1">
    <source>
        <dbReference type="ARBA" id="ARBA00001946"/>
    </source>
</evidence>
<dbReference type="InterPro" id="IPR046945">
    <property type="entry name" value="RHMD-like"/>
</dbReference>
<dbReference type="Gene3D" id="3.20.20.120">
    <property type="entry name" value="Enolase-like C-terminal domain"/>
    <property type="match status" value="1"/>
</dbReference>
<organism evidence="5 6">
    <name type="scientific">Jiangella rhizosphaerae</name>
    <dbReference type="NCBI Taxonomy" id="2293569"/>
    <lineage>
        <taxon>Bacteria</taxon>
        <taxon>Bacillati</taxon>
        <taxon>Actinomycetota</taxon>
        <taxon>Actinomycetes</taxon>
        <taxon>Jiangellales</taxon>
        <taxon>Jiangellaceae</taxon>
        <taxon>Jiangella</taxon>
    </lineage>
</organism>
<dbReference type="InterPro" id="IPR013341">
    <property type="entry name" value="Mandelate_racemase_N_dom"/>
</dbReference>
<dbReference type="PANTHER" id="PTHR13794">
    <property type="entry name" value="ENOLASE SUPERFAMILY, MANDELATE RACEMASE"/>
    <property type="match status" value="1"/>
</dbReference>
<comment type="caution">
    <text evidence="5">The sequence shown here is derived from an EMBL/GenBank/DDBJ whole genome shotgun (WGS) entry which is preliminary data.</text>
</comment>
<dbReference type="GO" id="GO:0016836">
    <property type="term" value="F:hydro-lyase activity"/>
    <property type="evidence" value="ECO:0007669"/>
    <property type="project" value="TreeGrafter"/>
</dbReference>
<keyword evidence="6" id="KW-1185">Reference proteome</keyword>
<dbReference type="RefSeq" id="WP_119657973.1">
    <property type="nucleotide sequence ID" value="NZ_QUAL01000003.1"/>
</dbReference>
<dbReference type="EMBL" id="QUAL01000003">
    <property type="protein sequence ID" value="RIQ37809.1"/>
    <property type="molecule type" value="Genomic_DNA"/>
</dbReference>
<dbReference type="Pfam" id="PF02746">
    <property type="entry name" value="MR_MLE_N"/>
    <property type="match status" value="1"/>
</dbReference>
<name>A0A418KY11_9ACTN</name>
<dbReference type="InterPro" id="IPR036849">
    <property type="entry name" value="Enolase-like_C_sf"/>
</dbReference>
<dbReference type="Gene3D" id="3.30.390.10">
    <property type="entry name" value="Enolase-like, N-terminal domain"/>
    <property type="match status" value="1"/>
</dbReference>
<dbReference type="GO" id="GO:0016052">
    <property type="term" value="P:carbohydrate catabolic process"/>
    <property type="evidence" value="ECO:0007669"/>
    <property type="project" value="TreeGrafter"/>
</dbReference>